<protein>
    <submittedName>
        <fullName evidence="3">Peptidase S41</fullName>
    </submittedName>
</protein>
<evidence type="ECO:0000259" key="2">
    <source>
        <dbReference type="SMART" id="SM00245"/>
    </source>
</evidence>
<dbReference type="InterPro" id="IPR036034">
    <property type="entry name" value="PDZ_sf"/>
</dbReference>
<reference evidence="3 4" key="1">
    <citation type="submission" date="2021-05" db="EMBL/GenBank/DDBJ databases">
        <title>Croceibacterium sp. LX-88 genome sequence.</title>
        <authorList>
            <person name="Luo X."/>
        </authorList>
    </citation>
    <scope>NUCLEOTIDE SEQUENCE [LARGE SCALE GENOMIC DNA]</scope>
    <source>
        <strain evidence="3 4">LX-88</strain>
    </source>
</reference>
<gene>
    <name evidence="3" type="ORF">KK137_00285</name>
</gene>
<dbReference type="InterPro" id="IPR029045">
    <property type="entry name" value="ClpP/crotonase-like_dom_sf"/>
</dbReference>
<feature type="compositionally biased region" description="Gly residues" evidence="1">
    <location>
        <begin position="1"/>
        <end position="16"/>
    </location>
</feature>
<feature type="domain" description="Tail specific protease" evidence="2">
    <location>
        <begin position="191"/>
        <end position="394"/>
    </location>
</feature>
<dbReference type="SUPFAM" id="SSF52096">
    <property type="entry name" value="ClpP/crotonase"/>
    <property type="match status" value="1"/>
</dbReference>
<dbReference type="EMBL" id="JAHFVK010000001">
    <property type="protein sequence ID" value="MBT2132756.1"/>
    <property type="molecule type" value="Genomic_DNA"/>
</dbReference>
<dbReference type="Gene3D" id="3.90.226.10">
    <property type="entry name" value="2-enoyl-CoA Hydratase, Chain A, domain 1"/>
    <property type="match status" value="1"/>
</dbReference>
<dbReference type="Gene3D" id="2.30.42.10">
    <property type="match status" value="1"/>
</dbReference>
<proteinExistence type="predicted"/>
<keyword evidence="4" id="KW-1185">Reference proteome</keyword>
<sequence length="472" mass="49476">MVAACGGGGGSGGSGSATGSVAPAPSPTPTPATTTGCSLATRKDWVKNQLGEWYLFPSLLDLSASQTANSTLEDYVDALVAPARAQNRDRYFTYLTSIAEENAYYEQGQVDASFGFRLGYDSSSNRVFVIEAFEGAPALAAGIDRGVEIVQIGGQNVSTLMGAGGPYSVIDALGADTVGLTRQLVVRDLSGTTRTVSLSKSVFDLDPVSDRFGSKIIDDGGRKVGYINLRTFIDTAEPDLRAAFAEFKAHGVTELIIDLRYNGGGLISIAAFMGDLMAAGRSGQDFGYVTFRDSKSAENETIAFEPQAESIAPTRIAFIGTSGTASASEMVINGMQPYLGTGMALIGTNTYGKPVGQIALDRPDCDDRLRAIALKVENADHQGEYYNGLASTVPNTCRASDDIGHQLGDPNEAMVRTALDFLAGRSCTAIASVSTAATASISGKVETSAPQRNLLTPAQPRRATDLELPGVH</sequence>
<dbReference type="CDD" id="cd07561">
    <property type="entry name" value="Peptidase_S41_CPP_like"/>
    <property type="match status" value="1"/>
</dbReference>
<organism evidence="3 4">
    <name type="scientific">Croceibacterium selenioxidans</name>
    <dbReference type="NCBI Taxonomy" id="2838833"/>
    <lineage>
        <taxon>Bacteria</taxon>
        <taxon>Pseudomonadati</taxon>
        <taxon>Pseudomonadota</taxon>
        <taxon>Alphaproteobacteria</taxon>
        <taxon>Sphingomonadales</taxon>
        <taxon>Erythrobacteraceae</taxon>
        <taxon>Croceibacterium</taxon>
    </lineage>
</organism>
<feature type="region of interest" description="Disordered" evidence="1">
    <location>
        <begin position="1"/>
        <end position="36"/>
    </location>
</feature>
<feature type="region of interest" description="Disordered" evidence="1">
    <location>
        <begin position="443"/>
        <end position="472"/>
    </location>
</feature>
<evidence type="ECO:0000313" key="3">
    <source>
        <dbReference type="EMBL" id="MBT2132756.1"/>
    </source>
</evidence>
<evidence type="ECO:0000256" key="1">
    <source>
        <dbReference type="SAM" id="MobiDB-lite"/>
    </source>
</evidence>
<evidence type="ECO:0000313" key="4">
    <source>
        <dbReference type="Proteomes" id="UP000811255"/>
    </source>
</evidence>
<dbReference type="Gene3D" id="3.30.750.170">
    <property type="match status" value="1"/>
</dbReference>
<comment type="caution">
    <text evidence="3">The sequence shown here is derived from an EMBL/GenBank/DDBJ whole genome shotgun (WGS) entry which is preliminary data.</text>
</comment>
<dbReference type="Proteomes" id="UP000811255">
    <property type="component" value="Unassembled WGS sequence"/>
</dbReference>
<dbReference type="PANTHER" id="PTHR32060:SF30">
    <property type="entry name" value="CARBOXY-TERMINAL PROCESSING PROTEASE CTPA"/>
    <property type="match status" value="1"/>
</dbReference>
<accession>A0ABS5VZ04</accession>
<name>A0ABS5VZ04_9SPHN</name>
<dbReference type="SMART" id="SM00245">
    <property type="entry name" value="TSPc"/>
    <property type="match status" value="1"/>
</dbReference>
<dbReference type="InterPro" id="IPR005151">
    <property type="entry name" value="Tail-specific_protease"/>
</dbReference>
<dbReference type="Pfam" id="PF03572">
    <property type="entry name" value="Peptidase_S41"/>
    <property type="match status" value="1"/>
</dbReference>
<dbReference type="PANTHER" id="PTHR32060">
    <property type="entry name" value="TAIL-SPECIFIC PROTEASE"/>
    <property type="match status" value="1"/>
</dbReference>